<evidence type="ECO:0000259" key="1">
    <source>
        <dbReference type="SMART" id="SM01321"/>
    </source>
</evidence>
<sequence length="233" mass="26704">MPRRPRIQLPGVPQHIIQRGNNRQACFYTEEDYRLYLEWLAEYAKKAGCQIHSYVLMTNHVHLLVSSVRGDGTGVLMKALGQRYVQYVNRQYRRSGTLWEGRFRSCLVQDDAYLLSCQRYIETNPVRAGMVEHPGDYPWSSYACNGQGQTNPAVSPHLLYQQLGATPAERRKRYRALFKTDMNADLVDEIRSATNGNYVLGSERFAEQIAQVLGRRVVRGKAGRPRQAAELRP</sequence>
<dbReference type="GO" id="GO:0003677">
    <property type="term" value="F:DNA binding"/>
    <property type="evidence" value="ECO:0007669"/>
    <property type="project" value="InterPro"/>
</dbReference>
<dbReference type="GO" id="GO:0006313">
    <property type="term" value="P:DNA transposition"/>
    <property type="evidence" value="ECO:0007669"/>
    <property type="project" value="InterPro"/>
</dbReference>
<reference evidence="2" key="1">
    <citation type="submission" date="2020-03" db="EMBL/GenBank/DDBJ databases">
        <title>Solimonas marina sp. nov., isolated from deep seawater of the Pacific Ocean.</title>
        <authorList>
            <person name="Liu X."/>
            <person name="Lai Q."/>
            <person name="Sun F."/>
            <person name="Gai Y."/>
            <person name="Li G."/>
            <person name="Shao Z."/>
        </authorList>
    </citation>
    <scope>NUCLEOTIDE SEQUENCE</scope>
    <source>
        <strain evidence="2">C16B3</strain>
    </source>
</reference>
<dbReference type="PANTHER" id="PTHR34322">
    <property type="entry name" value="TRANSPOSASE, Y1_TNP DOMAIN-CONTAINING"/>
    <property type="match status" value="1"/>
</dbReference>
<keyword evidence="3" id="KW-1185">Reference proteome</keyword>
<dbReference type="EMBL" id="JAAVXB010000003">
    <property type="protein sequence ID" value="NKF21929.1"/>
    <property type="molecule type" value="Genomic_DNA"/>
</dbReference>
<evidence type="ECO:0000313" key="2">
    <source>
        <dbReference type="EMBL" id="NKF21929.1"/>
    </source>
</evidence>
<dbReference type="RefSeq" id="WP_168147197.1">
    <property type="nucleotide sequence ID" value="NZ_JAAVXB010000003.1"/>
</dbReference>
<dbReference type="Gene3D" id="3.30.70.1290">
    <property type="entry name" value="Transposase IS200-like"/>
    <property type="match status" value="1"/>
</dbReference>
<dbReference type="SUPFAM" id="SSF143422">
    <property type="entry name" value="Transposase IS200-like"/>
    <property type="match status" value="1"/>
</dbReference>
<name>A0A969W8M9_9GAMM</name>
<dbReference type="GO" id="GO:0004803">
    <property type="term" value="F:transposase activity"/>
    <property type="evidence" value="ECO:0007669"/>
    <property type="project" value="InterPro"/>
</dbReference>
<feature type="domain" description="Transposase IS200-like" evidence="1">
    <location>
        <begin position="9"/>
        <end position="124"/>
    </location>
</feature>
<dbReference type="InterPro" id="IPR002686">
    <property type="entry name" value="Transposase_17"/>
</dbReference>
<dbReference type="Proteomes" id="UP000653472">
    <property type="component" value="Unassembled WGS sequence"/>
</dbReference>
<dbReference type="AlphaFoldDB" id="A0A969W8M9"/>
<dbReference type="SMART" id="SM01321">
    <property type="entry name" value="Y1_Tnp"/>
    <property type="match status" value="1"/>
</dbReference>
<proteinExistence type="predicted"/>
<organism evidence="2 3">
    <name type="scientific">Solimonas marina</name>
    <dbReference type="NCBI Taxonomy" id="2714601"/>
    <lineage>
        <taxon>Bacteria</taxon>
        <taxon>Pseudomonadati</taxon>
        <taxon>Pseudomonadota</taxon>
        <taxon>Gammaproteobacteria</taxon>
        <taxon>Nevskiales</taxon>
        <taxon>Nevskiaceae</taxon>
        <taxon>Solimonas</taxon>
    </lineage>
</organism>
<dbReference type="Pfam" id="PF01797">
    <property type="entry name" value="Y1_Tnp"/>
    <property type="match status" value="1"/>
</dbReference>
<evidence type="ECO:0000313" key="3">
    <source>
        <dbReference type="Proteomes" id="UP000653472"/>
    </source>
</evidence>
<protein>
    <submittedName>
        <fullName evidence="2">Transposase</fullName>
    </submittedName>
</protein>
<dbReference type="PANTHER" id="PTHR34322:SF2">
    <property type="entry name" value="TRANSPOSASE IS200-LIKE DOMAIN-CONTAINING PROTEIN"/>
    <property type="match status" value="1"/>
</dbReference>
<accession>A0A969W8M9</accession>
<comment type="caution">
    <text evidence="2">The sequence shown here is derived from an EMBL/GenBank/DDBJ whole genome shotgun (WGS) entry which is preliminary data.</text>
</comment>
<gene>
    <name evidence="2" type="ORF">G7Y82_06335</name>
</gene>
<dbReference type="InterPro" id="IPR036515">
    <property type="entry name" value="Transposase_17_sf"/>
</dbReference>